<dbReference type="OMA" id="AATMHTQ"/>
<dbReference type="OrthoDB" id="267810at2759"/>
<proteinExistence type="predicted"/>
<feature type="signal peptide" evidence="2">
    <location>
        <begin position="1"/>
        <end position="26"/>
    </location>
</feature>
<feature type="region of interest" description="Disordered" evidence="1">
    <location>
        <begin position="454"/>
        <end position="515"/>
    </location>
</feature>
<feature type="compositionally biased region" description="Basic and acidic residues" evidence="1">
    <location>
        <begin position="506"/>
        <end position="515"/>
    </location>
</feature>
<dbReference type="GeneID" id="13447507"/>
<dbReference type="EMBL" id="FR799562">
    <property type="protein sequence ID" value="CBZ24244.1"/>
    <property type="molecule type" value="Genomic_DNA"/>
</dbReference>
<evidence type="ECO:0000313" key="3">
    <source>
        <dbReference type="EMBL" id="CBZ24244.1"/>
    </source>
</evidence>
<dbReference type="RefSeq" id="XP_003872770.1">
    <property type="nucleotide sequence ID" value="XM_003872721.1"/>
</dbReference>
<dbReference type="PhylomeDB" id="E9AMT9"/>
<keyword evidence="2" id="KW-0732">Signal</keyword>
<name>E9AMT9_LEIMU</name>
<evidence type="ECO:0000256" key="1">
    <source>
        <dbReference type="SAM" id="MobiDB-lite"/>
    </source>
</evidence>
<reference evidence="3 4" key="1">
    <citation type="journal article" date="2011" name="Genome Res.">
        <title>Chromosome and gene copy number variation allow major structural change between species and strains of Leishmania.</title>
        <authorList>
            <person name="Rogers M.B."/>
            <person name="Hilley J.D."/>
            <person name="Dickens N.J."/>
            <person name="Wilkes J."/>
            <person name="Bates P.A."/>
            <person name="Depledge D.P."/>
            <person name="Harris D."/>
            <person name="Her Y."/>
            <person name="Herzyk P."/>
            <person name="Imamura H."/>
            <person name="Otto T.D."/>
            <person name="Sanders M."/>
            <person name="Seeger K."/>
            <person name="Dujardin J.C."/>
            <person name="Berriman M."/>
            <person name="Smith D.F."/>
            <person name="Hertz-Fowler C."/>
            <person name="Mottram J.C."/>
        </authorList>
    </citation>
    <scope>NUCLEOTIDE SEQUENCE [LARGE SCALE GENOMIC DNA]</scope>
    <source>
        <strain evidence="3 4">MHOM/GT/2001/U1103</strain>
    </source>
</reference>
<organism evidence="3 4">
    <name type="scientific">Leishmania mexicana (strain MHOM/GT/2001/U1103)</name>
    <dbReference type="NCBI Taxonomy" id="929439"/>
    <lineage>
        <taxon>Eukaryota</taxon>
        <taxon>Discoba</taxon>
        <taxon>Euglenozoa</taxon>
        <taxon>Kinetoplastea</taxon>
        <taxon>Metakinetoplastina</taxon>
        <taxon>Trypanosomatida</taxon>
        <taxon>Trypanosomatidae</taxon>
        <taxon>Leishmaniinae</taxon>
        <taxon>Leishmania</taxon>
    </lineage>
</organism>
<accession>E9AMT9</accession>
<evidence type="ECO:0000313" key="4">
    <source>
        <dbReference type="Proteomes" id="UP000007259"/>
    </source>
</evidence>
<feature type="compositionally biased region" description="Basic residues" evidence="1">
    <location>
        <begin position="465"/>
        <end position="486"/>
    </location>
</feature>
<dbReference type="AlphaFoldDB" id="E9AMT9"/>
<dbReference type="VEuPathDB" id="TriTrypDB:LmxM.09.0880"/>
<keyword evidence="4" id="KW-1185">Reference proteome</keyword>
<sequence length="515" mass="53151">MLRAALRPSCVLHAALLSSSSSSSAAVHNEAASEASMASNAISSAAAASLWTQNSQSHDGAAATMHTQQMDVAAAAAAAQDHENALVVLEEDNTSGSSGYVDYFMGGFGPRHLAEVAAAPQSAGARAHGSWDHANKADAAAAAMDASFSSETATATAAALPTRRAGGDDGAVARRPVITKARRIRLASAASQAADVLQSVGSPATALLLSQRVQQLQAEEALLNASLQRLKAERDLATVRHTCGEELSNYRRGVQQREQQVVRAAMTVGTRSQDPVVSYSQESGGSAGGGDTLQTVVEADLLGMPATADAEAAAAAAGKAMQKTRRASHAAATVISAKKRLRYNATAAGGHKANASPKPLPRRAATPAASRNKKPSLAKHTAVKARAGKQIAAVCKHAAKAKSKAPLRMKAKTPASAAATAKAAAARLAKKRKSVEAKPPASAAARVKAAAKRQKAKMKAVATKPSRKLIKKPTKPRATTKAKSVRARSAAKATLLTRKPAAKKRPTYEKRSTRR</sequence>
<feature type="chain" id="PRO_5003232786" evidence="2">
    <location>
        <begin position="27"/>
        <end position="515"/>
    </location>
</feature>
<protein>
    <submittedName>
        <fullName evidence="3">Histone h1-like protein</fullName>
    </submittedName>
</protein>
<dbReference type="KEGG" id="lmi:LMXM_09_0880"/>
<feature type="region of interest" description="Disordered" evidence="1">
    <location>
        <begin position="348"/>
        <end position="378"/>
    </location>
</feature>
<evidence type="ECO:0000256" key="2">
    <source>
        <dbReference type="SAM" id="SignalP"/>
    </source>
</evidence>
<dbReference type="Proteomes" id="UP000007259">
    <property type="component" value="Chromosome 9"/>
</dbReference>
<gene>
    <name evidence="3" type="ORF">LMXM_09_0880</name>
</gene>